<sequence>MTTTGVVHERVGGRLALLDGLRFVAALAVVAFHYTGRDSVAWSQSVRDVFPTVSRFTLYGGFGPYLFFMISGFVVLMSAWGRSVPSFLASRVGRLFPAYWFAVAFIAAVLLVDRQTIPIWRDLGFSGVAMNMTMLQSAFGVGHVDGVFWTLWVELKFYVLVAVLAHVGLTTRRVLALCLAWPVLGALAAQTGTSWAVTALEPTYAPFFCIGIAVYLVFRNGWTPLTALVLGVNYLAALWTATTYYVQWSQDVAGAPVSRRGIALLLTLCVLALVAVTLTRLRRVSWRWVSLLGALTYPLYLVHEYPGWIAIHHLGPVLPAHLLVPVVVLLALVLAYLVHRCVERPLGPWLRRTVERELTGTGAPDGPGARPAGRRRSRHAPRAVHVEQIGTPVARTPAD</sequence>
<organism evidence="4 5">
    <name type="scientific">Klenkia soli</name>
    <dbReference type="NCBI Taxonomy" id="1052260"/>
    <lineage>
        <taxon>Bacteria</taxon>
        <taxon>Bacillati</taxon>
        <taxon>Actinomycetota</taxon>
        <taxon>Actinomycetes</taxon>
        <taxon>Geodermatophilales</taxon>
        <taxon>Geodermatophilaceae</taxon>
        <taxon>Klenkia</taxon>
    </lineage>
</organism>
<evidence type="ECO:0000313" key="4">
    <source>
        <dbReference type="EMBL" id="SDO35474.1"/>
    </source>
</evidence>
<keyword evidence="5" id="KW-1185">Reference proteome</keyword>
<keyword evidence="2" id="KW-0812">Transmembrane</keyword>
<dbReference type="InterPro" id="IPR050879">
    <property type="entry name" value="Acyltransferase_3"/>
</dbReference>
<dbReference type="EMBL" id="FNIR01000005">
    <property type="protein sequence ID" value="SDO35474.1"/>
    <property type="molecule type" value="Genomic_DNA"/>
</dbReference>
<name>A0A1H0IVD5_9ACTN</name>
<feature type="region of interest" description="Disordered" evidence="1">
    <location>
        <begin position="357"/>
        <end position="399"/>
    </location>
</feature>
<feature type="transmembrane region" description="Helical" evidence="2">
    <location>
        <begin position="147"/>
        <end position="167"/>
    </location>
</feature>
<dbReference type="Pfam" id="PF01757">
    <property type="entry name" value="Acyl_transf_3"/>
    <property type="match status" value="1"/>
</dbReference>
<feature type="transmembrane region" description="Helical" evidence="2">
    <location>
        <begin position="261"/>
        <end position="278"/>
    </location>
</feature>
<keyword evidence="4" id="KW-0378">Hydrolase</keyword>
<feature type="domain" description="Acyltransferase 3" evidence="3">
    <location>
        <begin position="18"/>
        <end position="339"/>
    </location>
</feature>
<dbReference type="Proteomes" id="UP000199088">
    <property type="component" value="Unassembled WGS sequence"/>
</dbReference>
<feature type="transmembrane region" description="Helical" evidence="2">
    <location>
        <begin position="15"/>
        <end position="35"/>
    </location>
</feature>
<dbReference type="STRING" id="1052260.SAMN05660199_01786"/>
<dbReference type="RefSeq" id="WP_165617529.1">
    <property type="nucleotide sequence ID" value="NZ_FNIR01000005.1"/>
</dbReference>
<feature type="transmembrane region" description="Helical" evidence="2">
    <location>
        <begin position="322"/>
        <end position="342"/>
    </location>
</feature>
<gene>
    <name evidence="4" type="ORF">SAMN05660199_01786</name>
</gene>
<dbReference type="GO" id="GO:0016787">
    <property type="term" value="F:hydrolase activity"/>
    <property type="evidence" value="ECO:0007669"/>
    <property type="project" value="UniProtKB-KW"/>
</dbReference>
<evidence type="ECO:0000256" key="1">
    <source>
        <dbReference type="SAM" id="MobiDB-lite"/>
    </source>
</evidence>
<evidence type="ECO:0000256" key="2">
    <source>
        <dbReference type="SAM" id="Phobius"/>
    </source>
</evidence>
<feature type="compositionally biased region" description="Basic residues" evidence="1">
    <location>
        <begin position="372"/>
        <end position="382"/>
    </location>
</feature>
<reference evidence="5" key="1">
    <citation type="submission" date="2016-10" db="EMBL/GenBank/DDBJ databases">
        <authorList>
            <person name="Varghese N."/>
            <person name="Submissions S."/>
        </authorList>
    </citation>
    <scope>NUCLEOTIDE SEQUENCE [LARGE SCALE GENOMIC DNA]</scope>
    <source>
        <strain evidence="5">DSM 45843</strain>
    </source>
</reference>
<feature type="transmembrane region" description="Helical" evidence="2">
    <location>
        <begin position="225"/>
        <end position="246"/>
    </location>
</feature>
<dbReference type="AlphaFoldDB" id="A0A1H0IVD5"/>
<feature type="transmembrane region" description="Helical" evidence="2">
    <location>
        <begin position="203"/>
        <end position="218"/>
    </location>
</feature>
<accession>A0A1H0IVD5</accession>
<evidence type="ECO:0000259" key="3">
    <source>
        <dbReference type="Pfam" id="PF01757"/>
    </source>
</evidence>
<proteinExistence type="predicted"/>
<feature type="transmembrane region" description="Helical" evidence="2">
    <location>
        <begin position="123"/>
        <end position="141"/>
    </location>
</feature>
<dbReference type="GO" id="GO:0009103">
    <property type="term" value="P:lipopolysaccharide biosynthetic process"/>
    <property type="evidence" value="ECO:0007669"/>
    <property type="project" value="TreeGrafter"/>
</dbReference>
<keyword evidence="2" id="KW-0472">Membrane</keyword>
<feature type="transmembrane region" description="Helical" evidence="2">
    <location>
        <begin position="92"/>
        <end position="111"/>
    </location>
</feature>
<protein>
    <submittedName>
        <fullName evidence="4">Peptidoglycan/LPS O-acetylase OafA/YrhL, contains acyltransferase and SGNH-hydrolase domains</fullName>
    </submittedName>
</protein>
<feature type="transmembrane region" description="Helical" evidence="2">
    <location>
        <begin position="56"/>
        <end position="80"/>
    </location>
</feature>
<dbReference type="InterPro" id="IPR002656">
    <property type="entry name" value="Acyl_transf_3_dom"/>
</dbReference>
<feature type="transmembrane region" description="Helical" evidence="2">
    <location>
        <begin position="285"/>
        <end position="302"/>
    </location>
</feature>
<dbReference type="PANTHER" id="PTHR23028:SF53">
    <property type="entry name" value="ACYL_TRANSF_3 DOMAIN-CONTAINING PROTEIN"/>
    <property type="match status" value="1"/>
</dbReference>
<dbReference type="GO" id="GO:0016747">
    <property type="term" value="F:acyltransferase activity, transferring groups other than amino-acyl groups"/>
    <property type="evidence" value="ECO:0007669"/>
    <property type="project" value="InterPro"/>
</dbReference>
<evidence type="ECO:0000313" key="5">
    <source>
        <dbReference type="Proteomes" id="UP000199088"/>
    </source>
</evidence>
<keyword evidence="2" id="KW-1133">Transmembrane helix</keyword>
<feature type="transmembrane region" description="Helical" evidence="2">
    <location>
        <begin position="174"/>
        <end position="197"/>
    </location>
</feature>
<keyword evidence="4" id="KW-0808">Transferase</keyword>
<feature type="compositionally biased region" description="Low complexity" evidence="1">
    <location>
        <begin position="360"/>
        <end position="371"/>
    </location>
</feature>
<dbReference type="PANTHER" id="PTHR23028">
    <property type="entry name" value="ACETYLTRANSFERASE"/>
    <property type="match status" value="1"/>
</dbReference>
<keyword evidence="4" id="KW-0012">Acyltransferase</keyword>
<dbReference type="GO" id="GO:0016020">
    <property type="term" value="C:membrane"/>
    <property type="evidence" value="ECO:0007669"/>
    <property type="project" value="TreeGrafter"/>
</dbReference>